<dbReference type="Pfam" id="PF19300">
    <property type="entry name" value="BPD_transp_1_N"/>
    <property type="match status" value="1"/>
</dbReference>
<dbReference type="Gene3D" id="1.10.3720.10">
    <property type="entry name" value="MetI-like"/>
    <property type="match status" value="1"/>
</dbReference>
<feature type="transmembrane region" description="Helical" evidence="7">
    <location>
        <begin position="138"/>
        <end position="166"/>
    </location>
</feature>
<proteinExistence type="inferred from homology"/>
<gene>
    <name evidence="9" type="ORF">Q428_08940</name>
</gene>
<reference evidence="9 10" key="1">
    <citation type="journal article" date="2014" name="Genome Announc.">
        <title>Draft Genome Sequence of Fervidicella metallireducens Strain AeBT, an Iron-Reducing Thermoanaerobe from the Great Artesian Basin.</title>
        <authorList>
            <person name="Patel B.K."/>
        </authorList>
    </citation>
    <scope>NUCLEOTIDE SEQUENCE [LARGE SCALE GENOMIC DNA]</scope>
    <source>
        <strain evidence="9 10">AeB</strain>
    </source>
</reference>
<dbReference type="OrthoDB" id="9773221at2"/>
<dbReference type="GO" id="GO:0055085">
    <property type="term" value="P:transmembrane transport"/>
    <property type="evidence" value="ECO:0007669"/>
    <property type="project" value="InterPro"/>
</dbReference>
<evidence type="ECO:0000313" key="9">
    <source>
        <dbReference type="EMBL" id="EYE88220.1"/>
    </source>
</evidence>
<evidence type="ECO:0000256" key="6">
    <source>
        <dbReference type="ARBA" id="ARBA00023136"/>
    </source>
</evidence>
<feature type="transmembrane region" description="Helical" evidence="7">
    <location>
        <begin position="289"/>
        <end position="313"/>
    </location>
</feature>
<evidence type="ECO:0000256" key="7">
    <source>
        <dbReference type="RuleBase" id="RU363032"/>
    </source>
</evidence>
<keyword evidence="3" id="KW-1003">Cell membrane</keyword>
<dbReference type="PANTHER" id="PTHR43163">
    <property type="entry name" value="DIPEPTIDE TRANSPORT SYSTEM PERMEASE PROTEIN DPPB-RELATED"/>
    <property type="match status" value="1"/>
</dbReference>
<dbReference type="Proteomes" id="UP000019681">
    <property type="component" value="Unassembled WGS sequence"/>
</dbReference>
<evidence type="ECO:0000256" key="4">
    <source>
        <dbReference type="ARBA" id="ARBA00022692"/>
    </source>
</evidence>
<dbReference type="PROSITE" id="PS50928">
    <property type="entry name" value="ABC_TM1"/>
    <property type="match status" value="1"/>
</dbReference>
<dbReference type="SUPFAM" id="SSF161098">
    <property type="entry name" value="MetI-like"/>
    <property type="match status" value="1"/>
</dbReference>
<evidence type="ECO:0000256" key="2">
    <source>
        <dbReference type="ARBA" id="ARBA00022448"/>
    </source>
</evidence>
<keyword evidence="6 7" id="KW-0472">Membrane</keyword>
<protein>
    <submittedName>
        <fullName evidence="9">Peptide ABC transporter permease</fullName>
    </submittedName>
</protein>
<feature type="transmembrane region" description="Helical" evidence="7">
    <location>
        <begin position="12"/>
        <end position="30"/>
    </location>
</feature>
<dbReference type="InterPro" id="IPR000515">
    <property type="entry name" value="MetI-like"/>
</dbReference>
<evidence type="ECO:0000259" key="8">
    <source>
        <dbReference type="PROSITE" id="PS50928"/>
    </source>
</evidence>
<dbReference type="InterPro" id="IPR045621">
    <property type="entry name" value="BPD_transp_1_N"/>
</dbReference>
<keyword evidence="2 7" id="KW-0813">Transport</keyword>
<accession>A0A017RWB4</accession>
<keyword evidence="10" id="KW-1185">Reference proteome</keyword>
<dbReference type="Pfam" id="PF00528">
    <property type="entry name" value="BPD_transp_1"/>
    <property type="match status" value="1"/>
</dbReference>
<feature type="transmembrane region" description="Helical" evidence="7">
    <location>
        <begin position="245"/>
        <end position="269"/>
    </location>
</feature>
<evidence type="ECO:0000256" key="1">
    <source>
        <dbReference type="ARBA" id="ARBA00004651"/>
    </source>
</evidence>
<keyword evidence="4 7" id="KW-0812">Transmembrane</keyword>
<dbReference type="InterPro" id="IPR035906">
    <property type="entry name" value="MetI-like_sf"/>
</dbReference>
<dbReference type="CDD" id="cd06261">
    <property type="entry name" value="TM_PBP2"/>
    <property type="match status" value="1"/>
</dbReference>
<dbReference type="EMBL" id="AZQP01000025">
    <property type="protein sequence ID" value="EYE88220.1"/>
    <property type="molecule type" value="Genomic_DNA"/>
</dbReference>
<dbReference type="AlphaFoldDB" id="A0A017RWB4"/>
<organism evidence="9 10">
    <name type="scientific">Fervidicella metallireducens AeB</name>
    <dbReference type="NCBI Taxonomy" id="1403537"/>
    <lineage>
        <taxon>Bacteria</taxon>
        <taxon>Bacillati</taxon>
        <taxon>Bacillota</taxon>
        <taxon>Clostridia</taxon>
        <taxon>Eubacteriales</taxon>
        <taxon>Clostridiaceae</taxon>
        <taxon>Fervidicella</taxon>
    </lineage>
</organism>
<dbReference type="PANTHER" id="PTHR43163:SF6">
    <property type="entry name" value="DIPEPTIDE TRANSPORT SYSTEM PERMEASE PROTEIN DPPB-RELATED"/>
    <property type="match status" value="1"/>
</dbReference>
<feature type="transmembrane region" description="Helical" evidence="7">
    <location>
        <begin position="186"/>
        <end position="205"/>
    </location>
</feature>
<comment type="subcellular location">
    <subcellularLocation>
        <location evidence="1 7">Cell membrane</location>
        <topology evidence="1 7">Multi-pass membrane protein</topology>
    </subcellularLocation>
</comment>
<evidence type="ECO:0000256" key="5">
    <source>
        <dbReference type="ARBA" id="ARBA00022989"/>
    </source>
</evidence>
<keyword evidence="5 7" id="KW-1133">Transmembrane helix</keyword>
<dbReference type="STRING" id="1403537.Q428_08940"/>
<feature type="domain" description="ABC transmembrane type-1" evidence="8">
    <location>
        <begin position="99"/>
        <end position="310"/>
    </location>
</feature>
<comment type="caution">
    <text evidence="9">The sequence shown here is derived from an EMBL/GenBank/DDBJ whole genome shotgun (WGS) entry which is preliminary data.</text>
</comment>
<name>A0A017RWB4_9CLOT</name>
<dbReference type="GO" id="GO:0005886">
    <property type="term" value="C:plasma membrane"/>
    <property type="evidence" value="ECO:0007669"/>
    <property type="project" value="UniProtKB-SubCell"/>
</dbReference>
<feature type="transmembrane region" description="Helical" evidence="7">
    <location>
        <begin position="103"/>
        <end position="126"/>
    </location>
</feature>
<comment type="similarity">
    <text evidence="7">Belongs to the binding-protein-dependent transport system permease family.</text>
</comment>
<dbReference type="RefSeq" id="WP_035380049.1">
    <property type="nucleotide sequence ID" value="NZ_AZQP01000025.1"/>
</dbReference>
<evidence type="ECO:0000256" key="3">
    <source>
        <dbReference type="ARBA" id="ARBA00022475"/>
    </source>
</evidence>
<evidence type="ECO:0000313" key="10">
    <source>
        <dbReference type="Proteomes" id="UP000019681"/>
    </source>
</evidence>
<sequence>MLKYTLKRILQAIPLLIIISILTYLIINLAPGDPTAFFINPEKASRLGPDYVANIKHHLGLDQPLHIRYFKWLGNVLRGDFGESFFEQRSVMSILWEALPNTIILSLVAELIALIVAIPAGIICALKRNSIWDYIFSTISFIGMSLPTFWFGLMLILVFSLKLGWLPTAGMRDNFDAFVFTDRLRHIILPAIVLGMGGMAANMRYMRGAMLEVIRQDYIRTARSKGLSEKVVIVKHALRNALIPIVTMFGFSIPALFSGAAITETIFAWPGVGRIAIEAVFSNDYPLVMGNFMIIAVMTVVGSLVADLLYAVVDPRIKYE</sequence>